<dbReference type="InterPro" id="IPR000943">
    <property type="entry name" value="RNA_pol_sigma70"/>
</dbReference>
<dbReference type="InterPro" id="IPR042189">
    <property type="entry name" value="RNA_pol_sigma_70_r1_1_sf"/>
</dbReference>
<feature type="region of interest" description="Sigma-70 factor domain-2" evidence="6">
    <location>
        <begin position="151"/>
        <end position="221"/>
    </location>
</feature>
<dbReference type="Proteomes" id="UP000609849">
    <property type="component" value="Unassembled WGS sequence"/>
</dbReference>
<keyword evidence="2 6" id="KW-0805">Transcription regulation</keyword>
<evidence type="ECO:0000256" key="4">
    <source>
        <dbReference type="ARBA" id="ARBA00023125"/>
    </source>
</evidence>
<dbReference type="InterPro" id="IPR007127">
    <property type="entry name" value="RNA_pol_sigma_70_r1_1"/>
</dbReference>
<dbReference type="InterPro" id="IPR007627">
    <property type="entry name" value="RNA_pol_sigma70_r2"/>
</dbReference>
<dbReference type="InterPro" id="IPR007630">
    <property type="entry name" value="RNA_pol_sigma70_r4"/>
</dbReference>
<dbReference type="Pfam" id="PF00140">
    <property type="entry name" value="Sigma70_r1_2"/>
    <property type="match status" value="1"/>
</dbReference>
<evidence type="ECO:0000256" key="6">
    <source>
        <dbReference type="HAMAP-Rule" id="MF_00963"/>
    </source>
</evidence>
<feature type="region of interest" description="Sigma-70 factor domain-4" evidence="6">
    <location>
        <begin position="319"/>
        <end position="372"/>
    </location>
</feature>
<keyword evidence="1 6" id="KW-0963">Cytoplasm</keyword>
<name>A0ABR7JS15_9FIRM</name>
<evidence type="ECO:0000256" key="3">
    <source>
        <dbReference type="ARBA" id="ARBA00023082"/>
    </source>
</evidence>
<dbReference type="Pfam" id="PF03979">
    <property type="entry name" value="Sigma70_r1_1"/>
    <property type="match status" value="1"/>
</dbReference>
<dbReference type="PROSITE" id="PS00716">
    <property type="entry name" value="SIGMA70_2"/>
    <property type="match status" value="1"/>
</dbReference>
<comment type="subunit">
    <text evidence="6">Interacts transiently with the RNA polymerase catalytic core.</text>
</comment>
<comment type="similarity">
    <text evidence="6">Belongs to the sigma-70 factor family. RpoD/SigA subfamily.</text>
</comment>
<feature type="domain" description="RNA polymerase sigma-70" evidence="8">
    <location>
        <begin position="344"/>
        <end position="370"/>
    </location>
</feature>
<dbReference type="RefSeq" id="WP_187127947.1">
    <property type="nucleotide sequence ID" value="NZ_JACRWE010000006.1"/>
</dbReference>
<keyword evidence="10" id="KW-1185">Reference proteome</keyword>
<proteinExistence type="inferred from homology"/>
<feature type="domain" description="RNA polymerase sigma-70" evidence="7">
    <location>
        <begin position="175"/>
        <end position="188"/>
    </location>
</feature>
<protein>
    <recommendedName>
        <fullName evidence="6">RNA polymerase sigma factor SigA</fullName>
    </recommendedName>
</protein>
<dbReference type="NCBIfam" id="TIGR02937">
    <property type="entry name" value="sigma70-ECF"/>
    <property type="match status" value="1"/>
</dbReference>
<comment type="function">
    <text evidence="6">Sigma factors are initiation factors that promote the attachment of RNA polymerase to specific initiation sites and are then released. This sigma factor is the primary sigma factor during exponential growth.</text>
</comment>
<dbReference type="InterPro" id="IPR050239">
    <property type="entry name" value="Sigma-70_RNA_pol_init_factors"/>
</dbReference>
<dbReference type="InterPro" id="IPR028630">
    <property type="entry name" value="Sigma70_RpoD"/>
</dbReference>
<accession>A0ABR7JS15</accession>
<dbReference type="SUPFAM" id="SSF88659">
    <property type="entry name" value="Sigma3 and sigma4 domains of RNA polymerase sigma factors"/>
    <property type="match status" value="2"/>
</dbReference>
<dbReference type="PANTHER" id="PTHR30603:SF60">
    <property type="entry name" value="RNA POLYMERASE SIGMA FACTOR RPOD"/>
    <property type="match status" value="1"/>
</dbReference>
<dbReference type="CDD" id="cd06171">
    <property type="entry name" value="Sigma70_r4"/>
    <property type="match status" value="1"/>
</dbReference>
<dbReference type="PROSITE" id="PS00715">
    <property type="entry name" value="SIGMA70_1"/>
    <property type="match status" value="1"/>
</dbReference>
<evidence type="ECO:0000256" key="2">
    <source>
        <dbReference type="ARBA" id="ARBA00023015"/>
    </source>
</evidence>
<evidence type="ECO:0000259" key="8">
    <source>
        <dbReference type="PROSITE" id="PS00716"/>
    </source>
</evidence>
<feature type="short sequence motif" description="Interaction with polymerase core subunit RpoC" evidence="6">
    <location>
        <begin position="175"/>
        <end position="178"/>
    </location>
</feature>
<evidence type="ECO:0000259" key="7">
    <source>
        <dbReference type="PROSITE" id="PS00715"/>
    </source>
</evidence>
<dbReference type="PANTHER" id="PTHR30603">
    <property type="entry name" value="RNA POLYMERASE SIGMA FACTOR RPO"/>
    <property type="match status" value="1"/>
</dbReference>
<dbReference type="InterPro" id="IPR014284">
    <property type="entry name" value="RNA_pol_sigma-70_dom"/>
</dbReference>
<dbReference type="InterPro" id="IPR013325">
    <property type="entry name" value="RNA_pol_sigma_r2"/>
</dbReference>
<dbReference type="EMBL" id="JACRWE010000006">
    <property type="protein sequence ID" value="MBC5997712.1"/>
    <property type="molecule type" value="Genomic_DNA"/>
</dbReference>
<dbReference type="Pfam" id="PF04545">
    <property type="entry name" value="Sigma70_r4"/>
    <property type="match status" value="1"/>
</dbReference>
<dbReference type="PRINTS" id="PR00046">
    <property type="entry name" value="SIGMA70FCT"/>
</dbReference>
<sequence length="384" mass="43879">MTENNKKPSKKFAAKSLIEKGKKQGALTLAEIMEAFSETELDKDQVENLYETLGNLGIEVIEDKSEKVEIDFTVAESLSLDNIDENPDDIDKEEAIELETIDLSLPKGISIDDPVRMYLKEIGKIPLLKPHEEVELAKRMLEGDEIAKQRLVEANLRLVVSIAKRYVGRGMLFLDLIQEGNLGLIKAVEKFDYEKGFKFSTYATWWIRQAITRAIADQARTIRIPVHMVETINKLIRVSRQLLQELGRDPKPEEIAKEMEMTEEKVREIMKIAQDPVSLETPIGEEEDSHLGDFIPDDDAPAPAEAAAYSLLKEQIEEVLGSLNEREQKVLKLRFGLEDGRARTLEEVGKEFDVTRERIRQIEAKALRKLRHPSRSKKLRDYLD</sequence>
<dbReference type="HAMAP" id="MF_00963">
    <property type="entry name" value="Sigma70_RpoD_SigA"/>
    <property type="match status" value="1"/>
</dbReference>
<dbReference type="InterPro" id="IPR013324">
    <property type="entry name" value="RNA_pol_sigma_r3/r4-like"/>
</dbReference>
<dbReference type="SUPFAM" id="SSF88946">
    <property type="entry name" value="Sigma2 domain of RNA polymerase sigma factors"/>
    <property type="match status" value="1"/>
</dbReference>
<dbReference type="Gene3D" id="1.10.220.120">
    <property type="entry name" value="Sigma-70 factor, region 1.1"/>
    <property type="match status" value="1"/>
</dbReference>
<dbReference type="NCBIfam" id="TIGR02393">
    <property type="entry name" value="RpoD_Cterm"/>
    <property type="match status" value="1"/>
</dbReference>
<dbReference type="InterPro" id="IPR007624">
    <property type="entry name" value="RNA_pol_sigma70_r3"/>
</dbReference>
<dbReference type="InterPro" id="IPR009042">
    <property type="entry name" value="RNA_pol_sigma70_r1_2"/>
</dbReference>
<keyword evidence="5 6" id="KW-0804">Transcription</keyword>
<keyword evidence="3 6" id="KW-0731">Sigma factor</keyword>
<organism evidence="9 10">
    <name type="scientific">Romboutsia faecis</name>
    <dbReference type="NCBI Taxonomy" id="2764597"/>
    <lineage>
        <taxon>Bacteria</taxon>
        <taxon>Bacillati</taxon>
        <taxon>Bacillota</taxon>
        <taxon>Clostridia</taxon>
        <taxon>Peptostreptococcales</taxon>
        <taxon>Peptostreptococcaceae</taxon>
        <taxon>Romboutsia</taxon>
    </lineage>
</organism>
<feature type="DNA-binding region" description="H-T-H motif" evidence="6">
    <location>
        <begin position="345"/>
        <end position="364"/>
    </location>
</feature>
<dbReference type="Pfam" id="PF04542">
    <property type="entry name" value="Sigma70_r2"/>
    <property type="match status" value="1"/>
</dbReference>
<dbReference type="NCBIfam" id="NF006666">
    <property type="entry name" value="PRK09210.1"/>
    <property type="match status" value="1"/>
</dbReference>
<evidence type="ECO:0000256" key="1">
    <source>
        <dbReference type="ARBA" id="ARBA00022490"/>
    </source>
</evidence>
<dbReference type="InterPro" id="IPR012760">
    <property type="entry name" value="RNA_pol_sigma_RpoD_C"/>
</dbReference>
<gene>
    <name evidence="9" type="primary">rpoD</name>
    <name evidence="6" type="synonym">sigA</name>
    <name evidence="9" type="ORF">H8923_13145</name>
</gene>
<dbReference type="Gene3D" id="1.10.10.10">
    <property type="entry name" value="Winged helix-like DNA-binding domain superfamily/Winged helix DNA-binding domain"/>
    <property type="match status" value="2"/>
</dbReference>
<reference evidence="9 10" key="1">
    <citation type="submission" date="2020-08" db="EMBL/GenBank/DDBJ databases">
        <authorList>
            <person name="Liu C."/>
            <person name="Sun Q."/>
        </authorList>
    </citation>
    <scope>NUCLEOTIDE SEQUENCE [LARGE SCALE GENOMIC DNA]</scope>
    <source>
        <strain evidence="9 10">NSJ-18</strain>
    </source>
</reference>
<dbReference type="InterPro" id="IPR036388">
    <property type="entry name" value="WH-like_DNA-bd_sf"/>
</dbReference>
<dbReference type="Gene3D" id="1.10.601.10">
    <property type="entry name" value="RNA Polymerase Primary Sigma Factor"/>
    <property type="match status" value="2"/>
</dbReference>
<comment type="caution">
    <text evidence="9">The sequence shown here is derived from an EMBL/GenBank/DDBJ whole genome shotgun (WGS) entry which is preliminary data.</text>
</comment>
<evidence type="ECO:0000313" key="10">
    <source>
        <dbReference type="Proteomes" id="UP000609849"/>
    </source>
</evidence>
<evidence type="ECO:0000313" key="9">
    <source>
        <dbReference type="EMBL" id="MBC5997712.1"/>
    </source>
</evidence>
<evidence type="ECO:0000256" key="5">
    <source>
        <dbReference type="ARBA" id="ARBA00023163"/>
    </source>
</evidence>
<keyword evidence="4 6" id="KW-0238">DNA-binding</keyword>
<dbReference type="Pfam" id="PF04539">
    <property type="entry name" value="Sigma70_r3"/>
    <property type="match status" value="1"/>
</dbReference>
<feature type="region of interest" description="Sigma-70 factor domain-3" evidence="6">
    <location>
        <begin position="230"/>
        <end position="306"/>
    </location>
</feature>
<comment type="subcellular location">
    <subcellularLocation>
        <location evidence="6">Cytoplasm</location>
    </subcellularLocation>
</comment>